<sequence>MLVARPEGYKGKQYENGFSEFFIAGSFYGILSFEDGTTEEAGKKSLESFKEGLLSADIQNLSSFEHTISDLILKLNFPAHVGLAVGMLFQEALYVKTVGDGQIYFRRAATFDTLLSGDKMASGYLKQYDMAIFTTTKIQDLIGKTEDIQAFVEVAKPADILQKLHDQEYGDEDQGFTALFVEFGQAEDPTSIVPTQIAPEIPIGTSSESTFGKQPPVIVQVPGANIPISPPPVSSVVQPLQGSALSESVFSKLLGFIRTKQFTIIVAVVILALLTWSVVFGYQRREVAKIKARIQEINLDVDKKLSQAEEESFLNMDQSLILISDAKTQVSQLKKDLGNSYVDEVSQLESKIQNSESKIVKKESKDFDEFYDLTLENKDAKGTIIAKENELVAILDADQKSIYVLNVDSKALTQYTHKEVASATAIGFYNGDVFFITKEIGIYKFTSQSKVNTIVKDADVKNVVDMELYNGNIYVLDEGDDEVYKFLVTEGGYSDKRPYFGTGQTIDLSGATSIAIDSAIYISKKDSLQKYLSGVRESFSPEFPTKNVEFDQVFTDKNTEQLFVLDTKNASVYILSKEGEYQRQIQSSIFAKASAFFVYNDSIYILSQEKIYTVSLE</sequence>
<evidence type="ECO:0000313" key="3">
    <source>
        <dbReference type="Proteomes" id="UP000231383"/>
    </source>
</evidence>
<dbReference type="EMBL" id="PFSC01000122">
    <property type="protein sequence ID" value="PJC31022.1"/>
    <property type="molecule type" value="Genomic_DNA"/>
</dbReference>
<dbReference type="InterPro" id="IPR011042">
    <property type="entry name" value="6-blade_b-propeller_TolB-like"/>
</dbReference>
<dbReference type="Gene3D" id="2.120.10.30">
    <property type="entry name" value="TolB, C-terminal domain"/>
    <property type="match status" value="1"/>
</dbReference>
<feature type="transmembrane region" description="Helical" evidence="1">
    <location>
        <begin position="262"/>
        <end position="282"/>
    </location>
</feature>
<gene>
    <name evidence="2" type="ORF">CO051_04595</name>
</gene>
<keyword evidence="1" id="KW-0472">Membrane</keyword>
<protein>
    <recommendedName>
        <fullName evidence="4">PPM-type phosphatase domain-containing protein</fullName>
    </recommendedName>
</protein>
<name>A0A2M8EXX8_9BACT</name>
<comment type="caution">
    <text evidence="2">The sequence shown here is derived from an EMBL/GenBank/DDBJ whole genome shotgun (WGS) entry which is preliminary data.</text>
</comment>
<keyword evidence="1" id="KW-1133">Transmembrane helix</keyword>
<proteinExistence type="predicted"/>
<accession>A0A2M8EXX8</accession>
<reference evidence="3" key="1">
    <citation type="submission" date="2017-09" db="EMBL/GenBank/DDBJ databases">
        <title>Depth-based differentiation of microbial function through sediment-hosted aquifers and enrichment of novel symbionts in the deep terrestrial subsurface.</title>
        <authorList>
            <person name="Probst A.J."/>
            <person name="Ladd B."/>
            <person name="Jarett J.K."/>
            <person name="Geller-Mcgrath D.E."/>
            <person name="Sieber C.M.K."/>
            <person name="Emerson J.B."/>
            <person name="Anantharaman K."/>
            <person name="Thomas B.C."/>
            <person name="Malmstrom R."/>
            <person name="Stieglmeier M."/>
            <person name="Klingl A."/>
            <person name="Woyke T."/>
            <person name="Ryan C.M."/>
            <person name="Banfield J.F."/>
        </authorList>
    </citation>
    <scope>NUCLEOTIDE SEQUENCE [LARGE SCALE GENOMIC DNA]</scope>
</reference>
<organism evidence="2 3">
    <name type="scientific">Candidatus Roizmanbacteria bacterium CG_4_9_14_0_2_um_filter_39_13</name>
    <dbReference type="NCBI Taxonomy" id="1974839"/>
    <lineage>
        <taxon>Bacteria</taxon>
        <taxon>Candidatus Roizmaniibacteriota</taxon>
    </lineage>
</organism>
<evidence type="ECO:0000313" key="2">
    <source>
        <dbReference type="EMBL" id="PJC31022.1"/>
    </source>
</evidence>
<dbReference type="SUPFAM" id="SSF63825">
    <property type="entry name" value="YWTD domain"/>
    <property type="match status" value="1"/>
</dbReference>
<evidence type="ECO:0000256" key="1">
    <source>
        <dbReference type="SAM" id="Phobius"/>
    </source>
</evidence>
<dbReference type="AlphaFoldDB" id="A0A2M8EXX8"/>
<evidence type="ECO:0008006" key="4">
    <source>
        <dbReference type="Google" id="ProtNLM"/>
    </source>
</evidence>
<dbReference type="Proteomes" id="UP000231383">
    <property type="component" value="Unassembled WGS sequence"/>
</dbReference>
<keyword evidence="1" id="KW-0812">Transmembrane</keyword>